<organism evidence="8 9">
    <name type="scientific">Acinetobacter baumannii (strain 1295743)</name>
    <dbReference type="NCBI Taxonomy" id="1310613"/>
    <lineage>
        <taxon>Bacteria</taxon>
        <taxon>Pseudomonadati</taxon>
        <taxon>Pseudomonadota</taxon>
        <taxon>Gammaproteobacteria</taxon>
        <taxon>Moraxellales</taxon>
        <taxon>Moraxellaceae</taxon>
        <taxon>Acinetobacter</taxon>
        <taxon>Acinetobacter calcoaceticus/baumannii complex</taxon>
    </lineage>
</organism>
<dbReference type="InterPro" id="IPR049730">
    <property type="entry name" value="SNF2/RAD54-like_C"/>
</dbReference>
<dbReference type="Pfam" id="PF00271">
    <property type="entry name" value="Helicase_C"/>
    <property type="match status" value="1"/>
</dbReference>
<keyword evidence="3 8" id="KW-0347">Helicase</keyword>
<keyword evidence="1" id="KW-0547">Nucleotide-binding</keyword>
<proteinExistence type="predicted"/>
<sequence length="953" mass="109892">MNSILIPVQGCLIKLDLNGDTRYGIVSQVKNDETCVVKWFDTDHKNQFSEVKIKDLKPAFQIGMEVQDATPEIGYERLGRGVIVFERKLAGFYQYLVNYEQDNVRVWMPYQHLIPVKNAVARFKRSDISITQTEVERFRFRILANAIKLWNENTGALSHLDIDPLPHQINLVHHILKTNNLNWLIADDVGLGKTIETGMLLHALRQRDQARRVLLVTPAGLTKQWKEEMYHKFHIDEFRIYGTDFSISEQREWKQYDYVIGSMDTLKHENHIEKLLAAGNWDIVIFDEGHRLSRRQYGNKYDASDRFDLASKLRLKTKAMIILSATPHQGDQAKFIALLELLRPERRRELLQLDRNPEIIRDMIYRNHKADVTDKDGKFIFRGKVTKAIAIPTTEDFQEFEDLLSAYFRKGYQASQAEGSFARAIGFVMTTYRKLAASSVMAIHKALLKRVMRLERSYESVQQTLQDFNDERYAGEILEEELTKILNDGTNAIEFFAGELEDLKELVEVSRSLILEDKKIKVFMDSIVEQILTKNPSDKVLIFTEYRTTQEYIKSKLEERYGVGKVEIINGSMKHDDRITAISNFQESAQFLVSTEAGGEGINLQKNCNIMVNYDLPWNPMRLVQRIGRLYRYGQQKNVLIFNLHQPDSVDVNIIFKMYERIEQIVNDLSNVQAHEFNDGLKDEILGELSQYVDVEEVLKNLTEIGVSRTEERIEEALRNAKEAVNVQREILSYASSGDVESIRTDLQVEPNHIESFVLGMLEILDIEHTLHRESGYIRVRFDEENQKKFKSILGKASLLDVTIDRSVAVNSPHIHMLDLSSPIMQFLIEKALDYDTGGLCCAISDADNAFMNFMTTNILKWQDLQGNVVRKQFCIYTYSPKSEHVNPPKILDMFTKKLAAFNQTVPISTQQANSLLEKSDRALQSFMAEKSNPYLMPNDLYSSSIALNLSIK</sequence>
<keyword evidence="5" id="KW-0175">Coiled coil</keyword>
<evidence type="ECO:0000313" key="9">
    <source>
        <dbReference type="Proteomes" id="UP000020595"/>
    </source>
</evidence>
<dbReference type="CDD" id="cd18011">
    <property type="entry name" value="DEXDc_RapA"/>
    <property type="match status" value="1"/>
</dbReference>
<dbReference type="InterPro" id="IPR001650">
    <property type="entry name" value="Helicase_C-like"/>
</dbReference>
<feature type="domain" description="Helicase C-terminal" evidence="7">
    <location>
        <begin position="519"/>
        <end position="685"/>
    </location>
</feature>
<dbReference type="GO" id="GO:0016787">
    <property type="term" value="F:hydrolase activity"/>
    <property type="evidence" value="ECO:0007669"/>
    <property type="project" value="UniProtKB-KW"/>
</dbReference>
<keyword evidence="4" id="KW-0067">ATP-binding</keyword>
<name>A0A009HN45_ACIB9</name>
<evidence type="ECO:0000259" key="6">
    <source>
        <dbReference type="PROSITE" id="PS51192"/>
    </source>
</evidence>
<feature type="coiled-coil region" evidence="5">
    <location>
        <begin position="444"/>
        <end position="471"/>
    </location>
</feature>
<feature type="domain" description="Helicase ATP-binding" evidence="6">
    <location>
        <begin position="174"/>
        <end position="345"/>
    </location>
</feature>
<dbReference type="Pfam" id="PF00176">
    <property type="entry name" value="SNF2-rel_dom"/>
    <property type="match status" value="1"/>
</dbReference>
<accession>A0A009HN45</accession>
<dbReference type="Gene3D" id="3.40.50.10810">
    <property type="entry name" value="Tandem AAA-ATPase domain"/>
    <property type="match status" value="1"/>
</dbReference>
<evidence type="ECO:0000256" key="4">
    <source>
        <dbReference type="ARBA" id="ARBA00022840"/>
    </source>
</evidence>
<dbReference type="GO" id="GO:0005524">
    <property type="term" value="F:ATP binding"/>
    <property type="evidence" value="ECO:0007669"/>
    <property type="project" value="UniProtKB-KW"/>
</dbReference>
<evidence type="ECO:0000313" key="8">
    <source>
        <dbReference type="EMBL" id="EXB04465.1"/>
    </source>
</evidence>
<dbReference type="Proteomes" id="UP000020595">
    <property type="component" value="Unassembled WGS sequence"/>
</dbReference>
<dbReference type="PROSITE" id="PS51192">
    <property type="entry name" value="HELICASE_ATP_BIND_1"/>
    <property type="match status" value="1"/>
</dbReference>
<dbReference type="InterPro" id="IPR000330">
    <property type="entry name" value="SNF2_N"/>
</dbReference>
<dbReference type="PATRIC" id="fig|1310613.3.peg.3020"/>
<evidence type="ECO:0000256" key="2">
    <source>
        <dbReference type="ARBA" id="ARBA00022801"/>
    </source>
</evidence>
<evidence type="ECO:0000259" key="7">
    <source>
        <dbReference type="PROSITE" id="PS51194"/>
    </source>
</evidence>
<dbReference type="SUPFAM" id="SSF52540">
    <property type="entry name" value="P-loop containing nucleoside triphosphate hydrolases"/>
    <property type="match status" value="2"/>
</dbReference>
<dbReference type="Gene3D" id="3.40.50.300">
    <property type="entry name" value="P-loop containing nucleotide triphosphate hydrolases"/>
    <property type="match status" value="1"/>
</dbReference>
<gene>
    <name evidence="8" type="ORF">J512_3139</name>
</gene>
<comment type="caution">
    <text evidence="8">The sequence shown here is derived from an EMBL/GenBank/DDBJ whole genome shotgun (WGS) entry which is preliminary data.</text>
</comment>
<dbReference type="PANTHER" id="PTHR10799">
    <property type="entry name" value="SNF2/RAD54 HELICASE FAMILY"/>
    <property type="match status" value="1"/>
</dbReference>
<dbReference type="InterPro" id="IPR057342">
    <property type="entry name" value="DEXDc_RapA"/>
</dbReference>
<dbReference type="GO" id="GO:0004386">
    <property type="term" value="F:helicase activity"/>
    <property type="evidence" value="ECO:0007669"/>
    <property type="project" value="UniProtKB-KW"/>
</dbReference>
<evidence type="ECO:0000256" key="1">
    <source>
        <dbReference type="ARBA" id="ARBA00022741"/>
    </source>
</evidence>
<dbReference type="AlphaFoldDB" id="A0A009HN45"/>
<dbReference type="InterPro" id="IPR027417">
    <property type="entry name" value="P-loop_NTPase"/>
</dbReference>
<evidence type="ECO:0000256" key="5">
    <source>
        <dbReference type="SAM" id="Coils"/>
    </source>
</evidence>
<keyword evidence="2" id="KW-0378">Hydrolase</keyword>
<dbReference type="SMART" id="SM00487">
    <property type="entry name" value="DEXDc"/>
    <property type="match status" value="1"/>
</dbReference>
<dbReference type="SMART" id="SM00490">
    <property type="entry name" value="HELICc"/>
    <property type="match status" value="1"/>
</dbReference>
<dbReference type="InterPro" id="IPR014001">
    <property type="entry name" value="Helicase_ATP-bd"/>
</dbReference>
<dbReference type="PROSITE" id="PS51194">
    <property type="entry name" value="HELICASE_CTER"/>
    <property type="match status" value="1"/>
</dbReference>
<dbReference type="CDD" id="cd18793">
    <property type="entry name" value="SF2_C_SNF"/>
    <property type="match status" value="1"/>
</dbReference>
<reference evidence="8 9" key="1">
    <citation type="submission" date="2014-02" db="EMBL/GenBank/DDBJ databases">
        <title>Comparative genomics and transcriptomics to identify genetic mechanisms underlying the emergence of carbapenem resistant Acinetobacter baumannii (CRAb).</title>
        <authorList>
            <person name="Harris A.D."/>
            <person name="Johnson K.J."/>
            <person name="George J."/>
            <person name="Shefchek K."/>
            <person name="Daugherty S.C."/>
            <person name="Parankush S."/>
            <person name="Sadzewicz L."/>
            <person name="Tallon L."/>
            <person name="Sengamalay N."/>
            <person name="Hazen T.H."/>
            <person name="Rasko D.A."/>
        </authorList>
    </citation>
    <scope>NUCLEOTIDE SEQUENCE [LARGE SCALE GENOMIC DNA]</scope>
    <source>
        <strain evidence="8 9">1295743</strain>
    </source>
</reference>
<protein>
    <submittedName>
        <fullName evidence="8">DEAD/DEAH box helicase family protein</fullName>
    </submittedName>
</protein>
<dbReference type="InterPro" id="IPR038718">
    <property type="entry name" value="SNF2-like_sf"/>
</dbReference>
<dbReference type="EMBL" id="JEWH01000049">
    <property type="protein sequence ID" value="EXB04465.1"/>
    <property type="molecule type" value="Genomic_DNA"/>
</dbReference>
<evidence type="ECO:0000256" key="3">
    <source>
        <dbReference type="ARBA" id="ARBA00022806"/>
    </source>
</evidence>
<dbReference type="RefSeq" id="WP_079282239.1">
    <property type="nucleotide sequence ID" value="NZ_JEWH01000049.1"/>
</dbReference>